<comment type="caution">
    <text evidence="2">The sequence shown here is derived from an EMBL/GenBank/DDBJ whole genome shotgun (WGS) entry which is preliminary data.</text>
</comment>
<evidence type="ECO:0000256" key="1">
    <source>
        <dbReference type="SAM" id="Phobius"/>
    </source>
</evidence>
<dbReference type="Pfam" id="PF08592">
    <property type="entry name" value="Anthrone_oxy"/>
    <property type="match status" value="1"/>
</dbReference>
<dbReference type="EMBL" id="JBDIME010000017">
    <property type="protein sequence ID" value="MEN2791480.1"/>
    <property type="molecule type" value="Genomic_DNA"/>
</dbReference>
<name>A0ABU9Y6P3_9SPHN</name>
<feature type="transmembrane region" description="Helical" evidence="1">
    <location>
        <begin position="6"/>
        <end position="27"/>
    </location>
</feature>
<keyword evidence="3" id="KW-1185">Reference proteome</keyword>
<dbReference type="RefSeq" id="WP_343890428.1">
    <property type="nucleotide sequence ID" value="NZ_BAAAEH010000032.1"/>
</dbReference>
<accession>A0ABU9Y6P3</accession>
<keyword evidence="1" id="KW-0472">Membrane</keyword>
<organism evidence="2 3">
    <name type="scientific">Sphingomonas oligophenolica</name>
    <dbReference type="NCBI Taxonomy" id="301154"/>
    <lineage>
        <taxon>Bacteria</taxon>
        <taxon>Pseudomonadati</taxon>
        <taxon>Pseudomonadota</taxon>
        <taxon>Alphaproteobacteria</taxon>
        <taxon>Sphingomonadales</taxon>
        <taxon>Sphingomonadaceae</taxon>
        <taxon>Sphingomonas</taxon>
    </lineage>
</organism>
<dbReference type="PANTHER" id="PTHR36535:SF1">
    <property type="entry name" value="DUF1772 DOMAIN-CONTAINING PROTEIN"/>
    <property type="match status" value="1"/>
</dbReference>
<sequence>MIGLYALVAAALFSGAALYISFAEQPARLKLDDRALLTEWRSAYRRGTLMQAPLAILGAVLGAGMWWEHGGWFFLAGAVLMMANLPWTFVVIMPVNSQLGRIGPEDDPATIRPLVRRWARLHAGRTAFGLLATAAFVLALSPVPLAV</sequence>
<proteinExistence type="predicted"/>
<gene>
    <name evidence="2" type="ORF">ABC974_17725</name>
</gene>
<feature type="transmembrane region" description="Helical" evidence="1">
    <location>
        <begin position="126"/>
        <end position="145"/>
    </location>
</feature>
<evidence type="ECO:0000313" key="2">
    <source>
        <dbReference type="EMBL" id="MEN2791480.1"/>
    </source>
</evidence>
<evidence type="ECO:0000313" key="3">
    <source>
        <dbReference type="Proteomes" id="UP001419910"/>
    </source>
</evidence>
<keyword evidence="1" id="KW-1133">Transmembrane helix</keyword>
<feature type="transmembrane region" description="Helical" evidence="1">
    <location>
        <begin position="73"/>
        <end position="92"/>
    </location>
</feature>
<dbReference type="Proteomes" id="UP001419910">
    <property type="component" value="Unassembled WGS sequence"/>
</dbReference>
<keyword evidence="1" id="KW-0812">Transmembrane</keyword>
<reference evidence="2 3" key="1">
    <citation type="submission" date="2024-05" db="EMBL/GenBank/DDBJ databases">
        <authorList>
            <person name="Liu Q."/>
            <person name="Xin Y.-H."/>
        </authorList>
    </citation>
    <scope>NUCLEOTIDE SEQUENCE [LARGE SCALE GENOMIC DNA]</scope>
    <source>
        <strain evidence="2 3">CGMCC 1.10181</strain>
    </source>
</reference>
<protein>
    <submittedName>
        <fullName evidence="2">DUF1772 domain-containing protein</fullName>
    </submittedName>
</protein>
<dbReference type="InterPro" id="IPR013901">
    <property type="entry name" value="Anthrone_oxy"/>
</dbReference>
<feature type="transmembrane region" description="Helical" evidence="1">
    <location>
        <begin position="48"/>
        <end position="67"/>
    </location>
</feature>
<dbReference type="PANTHER" id="PTHR36535">
    <property type="entry name" value="YALI0E30327P"/>
    <property type="match status" value="1"/>
</dbReference>